<dbReference type="OrthoDB" id="5194120at2"/>
<keyword evidence="2" id="KW-1185">Reference proteome</keyword>
<dbReference type="Proteomes" id="UP000189004">
    <property type="component" value="Unassembled WGS sequence"/>
</dbReference>
<proteinExistence type="predicted"/>
<organism evidence="1 2">
    <name type="scientific">Nocardiopsis sinuspersici</name>
    <dbReference type="NCBI Taxonomy" id="501010"/>
    <lineage>
        <taxon>Bacteria</taxon>
        <taxon>Bacillati</taxon>
        <taxon>Actinomycetota</taxon>
        <taxon>Actinomycetes</taxon>
        <taxon>Streptosporangiales</taxon>
        <taxon>Nocardiopsidaceae</taxon>
        <taxon>Nocardiopsis</taxon>
    </lineage>
</organism>
<name>A0A1V3C448_9ACTN</name>
<evidence type="ECO:0000313" key="1">
    <source>
        <dbReference type="EMBL" id="OOC55463.1"/>
    </source>
</evidence>
<gene>
    <name evidence="1" type="ORF">NOSIN_17935</name>
</gene>
<reference evidence="2" key="1">
    <citation type="submission" date="2016-08" db="EMBL/GenBank/DDBJ databases">
        <authorList>
            <person name="Tokovenko B."/>
            <person name="Kalinowski J."/>
        </authorList>
    </citation>
    <scope>NUCLEOTIDE SEQUENCE [LARGE SCALE GENOMIC DNA]</scope>
    <source>
        <strain evidence="2">UTMC102</strain>
    </source>
</reference>
<dbReference type="EMBL" id="MCOK01000001">
    <property type="protein sequence ID" value="OOC55463.1"/>
    <property type="molecule type" value="Genomic_DNA"/>
</dbReference>
<accession>A0A1V3C448</accession>
<dbReference type="AlphaFoldDB" id="A0A1V3C448"/>
<sequence length="166" mass="18880">MRLRHRLRRFRLVVLIALVSVVPLGCGIPYEFFATPEGRILREDVIGTWENSRGQTIEFRDDHTYTALGDTFGPGEGQEVTDGRLDGTWDICDGIEELEEQEAGDPTGFGECTANSAGYWVTMDSPGTWQGYMVVSFDEGIRLYMYTPEEGRHDDDFYTRPVPIDW</sequence>
<protein>
    <submittedName>
        <fullName evidence="1">Uncharacterized protein</fullName>
    </submittedName>
</protein>
<comment type="caution">
    <text evidence="1">The sequence shown here is derived from an EMBL/GenBank/DDBJ whole genome shotgun (WGS) entry which is preliminary data.</text>
</comment>
<evidence type="ECO:0000313" key="2">
    <source>
        <dbReference type="Proteomes" id="UP000189004"/>
    </source>
</evidence>